<keyword evidence="2 5" id="KW-0812">Transmembrane</keyword>
<keyword evidence="3 5" id="KW-1133">Transmembrane helix</keyword>
<evidence type="ECO:0000256" key="4">
    <source>
        <dbReference type="ARBA" id="ARBA00023136"/>
    </source>
</evidence>
<dbReference type="PANTHER" id="PTHR11662">
    <property type="entry name" value="SOLUTE CARRIER FAMILY 17"/>
    <property type="match status" value="1"/>
</dbReference>
<name>A0A0L7K4L5_OPEBR</name>
<feature type="transmembrane region" description="Helical" evidence="5">
    <location>
        <begin position="189"/>
        <end position="212"/>
    </location>
</feature>
<dbReference type="Gene3D" id="1.20.1250.20">
    <property type="entry name" value="MFS general substrate transporter like domains"/>
    <property type="match status" value="1"/>
</dbReference>
<dbReference type="Pfam" id="PF07690">
    <property type="entry name" value="MFS_1"/>
    <property type="match status" value="1"/>
</dbReference>
<evidence type="ECO:0000313" key="6">
    <source>
        <dbReference type="EMBL" id="KOB57843.1"/>
    </source>
</evidence>
<dbReference type="SUPFAM" id="SSF103473">
    <property type="entry name" value="MFS general substrate transporter"/>
    <property type="match status" value="1"/>
</dbReference>
<dbReference type="InterPro" id="IPR050382">
    <property type="entry name" value="MFS_Na/Anion_cotransporter"/>
</dbReference>
<dbReference type="EMBL" id="JTDY01010956">
    <property type="protein sequence ID" value="KOB57843.1"/>
    <property type="molecule type" value="Genomic_DNA"/>
</dbReference>
<feature type="transmembrane region" description="Helical" evidence="5">
    <location>
        <begin position="116"/>
        <end position="137"/>
    </location>
</feature>
<dbReference type="PANTHER" id="PTHR11662:SF399">
    <property type="entry name" value="FI19708P1-RELATED"/>
    <property type="match status" value="1"/>
</dbReference>
<keyword evidence="7" id="KW-1185">Reference proteome</keyword>
<dbReference type="InterPro" id="IPR036259">
    <property type="entry name" value="MFS_trans_sf"/>
</dbReference>
<evidence type="ECO:0000256" key="3">
    <source>
        <dbReference type="ARBA" id="ARBA00022989"/>
    </source>
</evidence>
<feature type="transmembrane region" description="Helical" evidence="5">
    <location>
        <begin position="74"/>
        <end position="96"/>
    </location>
</feature>
<dbReference type="GO" id="GO:0022857">
    <property type="term" value="F:transmembrane transporter activity"/>
    <property type="evidence" value="ECO:0007669"/>
    <property type="project" value="InterPro"/>
</dbReference>
<dbReference type="Proteomes" id="UP000037510">
    <property type="component" value="Unassembled WGS sequence"/>
</dbReference>
<dbReference type="STRING" id="104452.A0A0L7K4L5"/>
<protein>
    <submittedName>
        <fullName evidence="6">BmPI-T1</fullName>
    </submittedName>
</protein>
<accession>A0A0L7K4L5</accession>
<dbReference type="AlphaFoldDB" id="A0A0L7K4L5"/>
<reference evidence="6 7" key="1">
    <citation type="journal article" date="2015" name="Genome Biol. Evol.">
        <title>The genome of winter moth (Operophtera brumata) provides a genomic perspective on sexual dimorphism and phenology.</title>
        <authorList>
            <person name="Derks M.F."/>
            <person name="Smit S."/>
            <person name="Salis L."/>
            <person name="Schijlen E."/>
            <person name="Bossers A."/>
            <person name="Mateman C."/>
            <person name="Pijl A.S."/>
            <person name="de Ridder D."/>
            <person name="Groenen M.A."/>
            <person name="Visser M.E."/>
            <person name="Megens H.J."/>
        </authorList>
    </citation>
    <scope>NUCLEOTIDE SEQUENCE [LARGE SCALE GENOMIC DNA]</scope>
    <source>
        <strain evidence="6">WM2013NL</strain>
        <tissue evidence="6">Head and thorax</tissue>
    </source>
</reference>
<dbReference type="GO" id="GO:0006820">
    <property type="term" value="P:monoatomic anion transport"/>
    <property type="evidence" value="ECO:0007669"/>
    <property type="project" value="TreeGrafter"/>
</dbReference>
<sequence length="221" mass="23859">SQFGTIVIFQISGLFAGSASFGWPATFWFCGILSLASFGLLAWLGAASPHEHPRVFVLFQKRSTPWRHIFTSKAVWALVATHAGSAAGYILVLTQMPTYMNHVLGVEIKKNGFLSSLPYVAMYFTALVFGWLADYTANKKLLSIVNIRRIANTTGMVLSGCCLIGFSYVTSTTPAINQIDLAPNFAGNIMALGNMVANLTSLLVPVVVSNVVRDDMVSGTI</sequence>
<feature type="non-terminal residue" evidence="6">
    <location>
        <position position="221"/>
    </location>
</feature>
<evidence type="ECO:0000256" key="1">
    <source>
        <dbReference type="ARBA" id="ARBA00004141"/>
    </source>
</evidence>
<feature type="transmembrane region" description="Helical" evidence="5">
    <location>
        <begin position="149"/>
        <end position="169"/>
    </location>
</feature>
<proteinExistence type="predicted"/>
<evidence type="ECO:0000256" key="5">
    <source>
        <dbReference type="SAM" id="Phobius"/>
    </source>
</evidence>
<keyword evidence="4 5" id="KW-0472">Membrane</keyword>
<dbReference type="InterPro" id="IPR011701">
    <property type="entry name" value="MFS"/>
</dbReference>
<comment type="subcellular location">
    <subcellularLocation>
        <location evidence="1">Membrane</location>
        <topology evidence="1">Multi-pass membrane protein</topology>
    </subcellularLocation>
</comment>
<evidence type="ECO:0000256" key="2">
    <source>
        <dbReference type="ARBA" id="ARBA00022692"/>
    </source>
</evidence>
<evidence type="ECO:0000313" key="7">
    <source>
        <dbReference type="Proteomes" id="UP000037510"/>
    </source>
</evidence>
<feature type="non-terminal residue" evidence="6">
    <location>
        <position position="1"/>
    </location>
</feature>
<comment type="caution">
    <text evidence="6">The sequence shown here is derived from an EMBL/GenBank/DDBJ whole genome shotgun (WGS) entry which is preliminary data.</text>
</comment>
<organism evidence="6 7">
    <name type="scientific">Operophtera brumata</name>
    <name type="common">Winter moth</name>
    <name type="synonym">Phalaena brumata</name>
    <dbReference type="NCBI Taxonomy" id="104452"/>
    <lineage>
        <taxon>Eukaryota</taxon>
        <taxon>Metazoa</taxon>
        <taxon>Ecdysozoa</taxon>
        <taxon>Arthropoda</taxon>
        <taxon>Hexapoda</taxon>
        <taxon>Insecta</taxon>
        <taxon>Pterygota</taxon>
        <taxon>Neoptera</taxon>
        <taxon>Endopterygota</taxon>
        <taxon>Lepidoptera</taxon>
        <taxon>Glossata</taxon>
        <taxon>Ditrysia</taxon>
        <taxon>Geometroidea</taxon>
        <taxon>Geometridae</taxon>
        <taxon>Larentiinae</taxon>
        <taxon>Operophtera</taxon>
    </lineage>
</organism>
<dbReference type="GO" id="GO:0016020">
    <property type="term" value="C:membrane"/>
    <property type="evidence" value="ECO:0007669"/>
    <property type="project" value="UniProtKB-SubCell"/>
</dbReference>
<feature type="transmembrane region" description="Helical" evidence="5">
    <location>
        <begin position="25"/>
        <end position="44"/>
    </location>
</feature>
<gene>
    <name evidence="6" type="ORF">OBRU01_25658</name>
</gene>